<feature type="disulfide bond" evidence="6">
    <location>
        <begin position="819"/>
        <end position="828"/>
    </location>
</feature>
<dbReference type="PROSITE" id="PS00010">
    <property type="entry name" value="ASX_HYDROXYL"/>
    <property type="match status" value="25"/>
</dbReference>
<dbReference type="FunFam" id="2.10.25.10:FF:000006">
    <property type="entry name" value="Versican core protein-like isoform 1"/>
    <property type="match status" value="1"/>
</dbReference>
<feature type="domain" description="EGF-like" evidence="8">
    <location>
        <begin position="695"/>
        <end position="731"/>
    </location>
</feature>
<feature type="domain" description="EGF-like" evidence="8">
    <location>
        <begin position="755"/>
        <end position="791"/>
    </location>
</feature>
<dbReference type="PROSITE" id="PS00022">
    <property type="entry name" value="EGF_1"/>
    <property type="match status" value="15"/>
</dbReference>
<keyword evidence="2" id="KW-0732">Signal</keyword>
<feature type="domain" description="EGF-like" evidence="8">
    <location>
        <begin position="47"/>
        <end position="83"/>
    </location>
</feature>
<feature type="region of interest" description="Disordered" evidence="7">
    <location>
        <begin position="1275"/>
        <end position="1299"/>
    </location>
</feature>
<feature type="domain" description="EGF-like" evidence="8">
    <location>
        <begin position="341"/>
        <end position="377"/>
    </location>
</feature>
<feature type="domain" description="EGF-like" evidence="8">
    <location>
        <begin position="537"/>
        <end position="573"/>
    </location>
</feature>
<feature type="domain" description="EGF-like" evidence="8">
    <location>
        <begin position="1071"/>
        <end position="1107"/>
    </location>
</feature>
<keyword evidence="4 6" id="KW-1015">Disulfide bond</keyword>
<dbReference type="GO" id="GO:0005509">
    <property type="term" value="F:calcium ion binding"/>
    <property type="evidence" value="ECO:0007669"/>
    <property type="project" value="InterPro"/>
</dbReference>
<dbReference type="Pfam" id="PF00008">
    <property type="entry name" value="EGF"/>
    <property type="match status" value="23"/>
</dbReference>
<dbReference type="SMART" id="SM00181">
    <property type="entry name" value="EGF"/>
    <property type="match status" value="25"/>
</dbReference>
<dbReference type="InterPro" id="IPR001881">
    <property type="entry name" value="EGF-like_Ca-bd_dom"/>
</dbReference>
<feature type="disulfide bond" evidence="6">
    <location>
        <begin position="623"/>
        <end position="632"/>
    </location>
</feature>
<feature type="domain" description="EGF-like" evidence="8">
    <location>
        <begin position="303"/>
        <end position="339"/>
    </location>
</feature>
<keyword evidence="10" id="KW-1185">Reference proteome</keyword>
<feature type="disulfide bond" evidence="6">
    <location>
        <begin position="661"/>
        <end position="670"/>
    </location>
</feature>
<feature type="domain" description="EGF-like" evidence="8">
    <location>
        <begin position="1229"/>
        <end position="1265"/>
    </location>
</feature>
<dbReference type="PANTHER" id="PTHR24049:SF22">
    <property type="entry name" value="DROSOPHILA CRUMBS HOMOLOG"/>
    <property type="match status" value="1"/>
</dbReference>
<comment type="caution">
    <text evidence="6">Lacks conserved residue(s) required for the propagation of feature annotation.</text>
</comment>
<feature type="domain" description="EGF-like" evidence="8">
    <location>
        <begin position="499"/>
        <end position="535"/>
    </location>
</feature>
<evidence type="ECO:0000256" key="3">
    <source>
        <dbReference type="ARBA" id="ARBA00022737"/>
    </source>
</evidence>
<keyword evidence="5" id="KW-0325">Glycoprotein</keyword>
<dbReference type="GO" id="GO:0045197">
    <property type="term" value="P:establishment or maintenance of epithelial cell apical/basal polarity"/>
    <property type="evidence" value="ECO:0007669"/>
    <property type="project" value="TreeGrafter"/>
</dbReference>
<feature type="disulfide bond" evidence="6">
    <location>
        <begin position="781"/>
        <end position="790"/>
    </location>
</feature>
<feature type="domain" description="EGF-like" evidence="8">
    <location>
        <begin position="145"/>
        <end position="181"/>
    </location>
</feature>
<evidence type="ECO:0000256" key="6">
    <source>
        <dbReference type="PROSITE-ProRule" id="PRU00076"/>
    </source>
</evidence>
<feature type="disulfide bond" evidence="6">
    <location>
        <begin position="465"/>
        <end position="474"/>
    </location>
</feature>
<feature type="disulfide bond" evidence="6">
    <location>
        <begin position="133"/>
        <end position="142"/>
    </location>
</feature>
<feature type="disulfide bond" evidence="6">
    <location>
        <begin position="917"/>
        <end position="926"/>
    </location>
</feature>
<dbReference type="EMBL" id="VSWD01000005">
    <property type="protein sequence ID" value="KAK3101104.1"/>
    <property type="molecule type" value="Genomic_DNA"/>
</dbReference>
<proteinExistence type="predicted"/>
<feature type="disulfide bond" evidence="6">
    <location>
        <begin position="329"/>
        <end position="338"/>
    </location>
</feature>
<sequence length="1299" mass="143423">MKPTVSLMTLNKPHLRPTEVTLRAVNKDELKVYGVADFTLQFENEKYLQQIMVQPCQNNGTCLDLINHYVCDCAPGYNDTNCENSFIFGNRSLLLLSIMTELVFYKDINECASDPCQNNGSCTDMVNAYECSCEAGFNGTHCEIDVNECFSQPCQNNGTCLDLINHYVCDCAPGYNDTNCENSFIFGNRSLLLLSIMTELVFYKDINECASDPCQNNGSCTDMVNAYECSCEAGFNGTHCEIDVNECFSQPCQNNGTCLDLINHYVCDCAPGYNDTNCENSFIFGNRSLLLLSIMTELVFYKDINECASDPCQNNGSCTDMVNAYECSCEAGFNGTHCEIDVNECFSQPCQNNGTCLDLINHYVCDCAPGYNDTNCENSFIFGNRSLLLLSIMTELVFYKDINECASDPCQNNGSCTDMVNAYECSCEAGFNGTHCEIDVNECFSQPCQNNGTCLDLINHYVCDCAPGYNDTNCENSFIFGNRSLLLLSIMTELVFYKDINECASDPCQNNGSCTDMVNAYECSCEAGFNGTHCEIDVNECFSQPCQNNGTCLDLINHYVCDCAPGYNDTNCENSFIFGNRSLLLLSIMTELVFYKDINECASDPCQNNGSCTDMVNAYECSCEAGFNGTHCEIDVNECFSQPCQNNGTCLDLINHYVCDCAPGYNDTNCENSFIFGNRSLLLLSIMTELVFYKDINECASDPCQNNGSCTDMVNAYECSCEAGFNGTHCEIGFIFGNRSLLLLSIMTELVFYKDINECASDPCQNNGSCTDMVNAYECSCEAGFNGTHCEIDVNECFSQPCQNNGTCLDLINHYVCDCAPGYNDTNCENSFIFGNRSLLLLSIMTELVFYKDINECASDPCQNNGSCTDMVNAYECSCEAGFNGTHCEIDVNECFSQPCQNNGTCLDLINHYVCDCAPGYNDTNCENSFIFGNRSLLLLSIMTELVFYKDINECASDPCQNNGSCTDMVNAYECSCEAGFNGTHCEIGFIFGNRSLLLLSIMTELVFYKDINECASDPCQNNGSCTDMVNAYECSCEAGFNGTHCEIGFIFGNRSLHLLSIMTELVFYKDINECASDPCQNNGSCTDMVKAYECSCEAGFNGTHCEIELVFYKDINECASDPCQNNGSCTDMVNAYECSCKAGFNGTHCEIDVNECFSQPCQNNGTCLDLINHYVCDCVPGYNDTNCENNINECTSDPCQNNGSCTDMVNAYECSCAAGFNGTRCEIDIEECASDPCQNNGSCTDMVNAYTCSCQADFNGTHCEIGNKEYINANHSHSRSGSKTSKYMRYNHESSRQC</sequence>
<feature type="domain" description="EGF-like" evidence="8">
    <location>
        <begin position="243"/>
        <end position="279"/>
    </location>
</feature>
<feature type="compositionally biased region" description="Polar residues" evidence="7">
    <location>
        <begin position="1275"/>
        <end position="1286"/>
    </location>
</feature>
<evidence type="ECO:0000313" key="10">
    <source>
        <dbReference type="Proteomes" id="UP001186944"/>
    </source>
</evidence>
<dbReference type="InterPro" id="IPR018097">
    <property type="entry name" value="EGF_Ca-bd_CS"/>
</dbReference>
<organism evidence="9 10">
    <name type="scientific">Pinctada imbricata</name>
    <name type="common">Atlantic pearl-oyster</name>
    <name type="synonym">Pinctada martensii</name>
    <dbReference type="NCBI Taxonomy" id="66713"/>
    <lineage>
        <taxon>Eukaryota</taxon>
        <taxon>Metazoa</taxon>
        <taxon>Spiralia</taxon>
        <taxon>Lophotrochozoa</taxon>
        <taxon>Mollusca</taxon>
        <taxon>Bivalvia</taxon>
        <taxon>Autobranchia</taxon>
        <taxon>Pteriomorphia</taxon>
        <taxon>Pterioida</taxon>
        <taxon>Pterioidea</taxon>
        <taxon>Pteriidae</taxon>
        <taxon>Pinctada</taxon>
    </lineage>
</organism>
<feature type="domain" description="EGF-like" evidence="8">
    <location>
        <begin position="401"/>
        <end position="437"/>
    </location>
</feature>
<feature type="disulfide bond" evidence="6">
    <location>
        <begin position="1179"/>
        <end position="1188"/>
    </location>
</feature>
<evidence type="ECO:0000313" key="9">
    <source>
        <dbReference type="EMBL" id="KAK3101104.1"/>
    </source>
</evidence>
<feature type="domain" description="EGF-like" evidence="8">
    <location>
        <begin position="597"/>
        <end position="633"/>
    </location>
</feature>
<dbReference type="GO" id="GO:0005886">
    <property type="term" value="C:plasma membrane"/>
    <property type="evidence" value="ECO:0007669"/>
    <property type="project" value="UniProtKB-ARBA"/>
</dbReference>
<dbReference type="Proteomes" id="UP001186944">
    <property type="component" value="Unassembled WGS sequence"/>
</dbReference>
<dbReference type="InterPro" id="IPR051022">
    <property type="entry name" value="Notch_Cell-Fate_Det"/>
</dbReference>
<feature type="disulfide bond" evidence="6">
    <location>
        <begin position="1217"/>
        <end position="1226"/>
    </location>
</feature>
<feature type="disulfide bond" evidence="6">
    <location>
        <begin position="427"/>
        <end position="436"/>
    </location>
</feature>
<feature type="domain" description="EGF-like" evidence="8">
    <location>
        <begin position="1153"/>
        <end position="1189"/>
    </location>
</feature>
<dbReference type="CDD" id="cd00054">
    <property type="entry name" value="EGF_CA"/>
    <property type="match status" value="25"/>
</dbReference>
<evidence type="ECO:0000256" key="7">
    <source>
        <dbReference type="SAM" id="MobiDB-lite"/>
    </source>
</evidence>
<dbReference type="PROSITE" id="PS50026">
    <property type="entry name" value="EGF_3"/>
    <property type="match status" value="25"/>
</dbReference>
<feature type="domain" description="EGF-like" evidence="8">
    <location>
        <begin position="793"/>
        <end position="829"/>
    </location>
</feature>
<dbReference type="Gene3D" id="2.10.25.10">
    <property type="entry name" value="Laminin"/>
    <property type="match status" value="25"/>
</dbReference>
<dbReference type="InterPro" id="IPR000152">
    <property type="entry name" value="EGF-type_Asp/Asn_hydroxyl_site"/>
</dbReference>
<feature type="disulfide bond" evidence="6">
    <location>
        <begin position="171"/>
        <end position="180"/>
    </location>
</feature>
<evidence type="ECO:0000256" key="1">
    <source>
        <dbReference type="ARBA" id="ARBA00022536"/>
    </source>
</evidence>
<feature type="disulfide bond" evidence="6">
    <location>
        <begin position="73"/>
        <end position="82"/>
    </location>
</feature>
<dbReference type="GO" id="GO:0007157">
    <property type="term" value="P:heterophilic cell-cell adhesion via plasma membrane cell adhesion molecules"/>
    <property type="evidence" value="ECO:0007669"/>
    <property type="project" value="TreeGrafter"/>
</dbReference>
<dbReference type="PANTHER" id="PTHR24049">
    <property type="entry name" value="CRUMBS FAMILY MEMBER"/>
    <property type="match status" value="1"/>
</dbReference>
<feature type="disulfide bond" evidence="6">
    <location>
        <begin position="269"/>
        <end position="278"/>
    </location>
</feature>
<evidence type="ECO:0000259" key="8">
    <source>
        <dbReference type="PROSITE" id="PS50026"/>
    </source>
</evidence>
<dbReference type="SUPFAM" id="SSF57196">
    <property type="entry name" value="EGF/Laminin"/>
    <property type="match status" value="25"/>
</dbReference>
<feature type="disulfide bond" evidence="6">
    <location>
        <begin position="1097"/>
        <end position="1106"/>
    </location>
</feature>
<dbReference type="SMART" id="SM00179">
    <property type="entry name" value="EGF_CA"/>
    <property type="match status" value="25"/>
</dbReference>
<feature type="domain" description="EGF-like" evidence="8">
    <location>
        <begin position="107"/>
        <end position="143"/>
    </location>
</feature>
<dbReference type="InterPro" id="IPR000742">
    <property type="entry name" value="EGF"/>
</dbReference>
<feature type="disulfide bond" evidence="6">
    <location>
        <begin position="1141"/>
        <end position="1150"/>
    </location>
</feature>
<feature type="disulfide bond" evidence="6">
    <location>
        <begin position="879"/>
        <end position="888"/>
    </location>
</feature>
<gene>
    <name evidence="9" type="ORF">FSP39_000952</name>
</gene>
<feature type="domain" description="EGF-like" evidence="8">
    <location>
        <begin position="1011"/>
        <end position="1047"/>
    </location>
</feature>
<dbReference type="GO" id="GO:0032991">
    <property type="term" value="C:protein-containing complex"/>
    <property type="evidence" value="ECO:0007669"/>
    <property type="project" value="TreeGrafter"/>
</dbReference>
<dbReference type="FunFam" id="2.10.25.10:FF:000122">
    <property type="entry name" value="Protein crumbs homolog 2"/>
    <property type="match status" value="24"/>
</dbReference>
<comment type="caution">
    <text evidence="9">The sequence shown here is derived from an EMBL/GenBank/DDBJ whole genome shotgun (WGS) entry which is preliminary data.</text>
</comment>
<dbReference type="PRINTS" id="PR01983">
    <property type="entry name" value="NOTCH"/>
</dbReference>
<feature type="domain" description="EGF-like" evidence="8">
    <location>
        <begin position="951"/>
        <end position="987"/>
    </location>
</feature>
<evidence type="ECO:0000256" key="4">
    <source>
        <dbReference type="ARBA" id="ARBA00023157"/>
    </source>
</evidence>
<feature type="disulfide bond" evidence="6">
    <location>
        <begin position="525"/>
        <end position="534"/>
    </location>
</feature>
<reference evidence="9" key="1">
    <citation type="submission" date="2019-08" db="EMBL/GenBank/DDBJ databases">
        <title>The improved chromosome-level genome for the pearl oyster Pinctada fucata martensii using PacBio sequencing and Hi-C.</title>
        <authorList>
            <person name="Zheng Z."/>
        </authorList>
    </citation>
    <scope>NUCLEOTIDE SEQUENCE</scope>
    <source>
        <strain evidence="9">ZZ-2019</strain>
        <tissue evidence="9">Adductor muscle</tissue>
    </source>
</reference>
<feature type="disulfide bond" evidence="6">
    <location>
        <begin position="367"/>
        <end position="376"/>
    </location>
</feature>
<feature type="disulfide bond" evidence="6">
    <location>
        <begin position="977"/>
        <end position="986"/>
    </location>
</feature>
<feature type="domain" description="EGF-like" evidence="8">
    <location>
        <begin position="1115"/>
        <end position="1151"/>
    </location>
</feature>
<dbReference type="PROSITE" id="PS01186">
    <property type="entry name" value="EGF_2"/>
    <property type="match status" value="24"/>
</dbReference>
<feature type="domain" description="EGF-like" evidence="8">
    <location>
        <begin position="205"/>
        <end position="241"/>
    </location>
</feature>
<feature type="disulfide bond" evidence="6">
    <location>
        <begin position="563"/>
        <end position="572"/>
    </location>
</feature>
<dbReference type="Pfam" id="PF12661">
    <property type="entry name" value="hEGF"/>
    <property type="match status" value="2"/>
</dbReference>
<name>A0AA88Y9N7_PINIB</name>
<accession>A0AA88Y9N7</accession>
<feature type="domain" description="EGF-like" evidence="8">
    <location>
        <begin position="439"/>
        <end position="475"/>
    </location>
</feature>
<dbReference type="PROSITE" id="PS01187">
    <property type="entry name" value="EGF_CA"/>
    <property type="match status" value="11"/>
</dbReference>
<dbReference type="PRINTS" id="PR00010">
    <property type="entry name" value="EGFBLOOD"/>
</dbReference>
<feature type="disulfide bond" evidence="6">
    <location>
        <begin position="1037"/>
        <end position="1046"/>
    </location>
</feature>
<feature type="disulfide bond" evidence="6">
    <location>
        <begin position="721"/>
        <end position="730"/>
    </location>
</feature>
<keyword evidence="1 6" id="KW-0245">EGF-like domain</keyword>
<protein>
    <recommendedName>
        <fullName evidence="8">EGF-like domain-containing protein</fullName>
    </recommendedName>
</protein>
<feature type="domain" description="EGF-like" evidence="8">
    <location>
        <begin position="1191"/>
        <end position="1227"/>
    </location>
</feature>
<feature type="disulfide bond" evidence="6">
    <location>
        <begin position="231"/>
        <end position="240"/>
    </location>
</feature>
<evidence type="ECO:0000256" key="5">
    <source>
        <dbReference type="ARBA" id="ARBA00023180"/>
    </source>
</evidence>
<feature type="disulfide bond" evidence="6">
    <location>
        <begin position="1255"/>
        <end position="1264"/>
    </location>
</feature>
<feature type="domain" description="EGF-like" evidence="8">
    <location>
        <begin position="635"/>
        <end position="671"/>
    </location>
</feature>
<feature type="domain" description="EGF-like" evidence="8">
    <location>
        <begin position="891"/>
        <end position="927"/>
    </location>
</feature>
<feature type="domain" description="EGF-like" evidence="8">
    <location>
        <begin position="853"/>
        <end position="889"/>
    </location>
</feature>
<dbReference type="InterPro" id="IPR013032">
    <property type="entry name" value="EGF-like_CS"/>
</dbReference>
<keyword evidence="3" id="KW-0677">Repeat</keyword>
<evidence type="ECO:0000256" key="2">
    <source>
        <dbReference type="ARBA" id="ARBA00022729"/>
    </source>
</evidence>